<keyword evidence="3 4" id="KW-0460">Magnesium</keyword>
<comment type="caution">
    <text evidence="5">The sequence shown here is derived from an EMBL/GenBank/DDBJ whole genome shotgun (WGS) entry which is preliminary data.</text>
</comment>
<proteinExistence type="inferred from homology"/>
<accession>A0A2T0X4N1</accession>
<evidence type="ECO:0000256" key="2">
    <source>
        <dbReference type="ARBA" id="ARBA00022723"/>
    </source>
</evidence>
<dbReference type="SUPFAM" id="SSF56655">
    <property type="entry name" value="Carbohydrate phosphatase"/>
    <property type="match status" value="1"/>
</dbReference>
<keyword evidence="2 4" id="KW-0479">Metal-binding</keyword>
<dbReference type="Gene3D" id="3.40.190.80">
    <property type="match status" value="1"/>
</dbReference>
<gene>
    <name evidence="5" type="ORF">CLV74_10130</name>
</gene>
<feature type="binding site" evidence="4">
    <location>
        <position position="91"/>
    </location>
    <ligand>
        <name>Mg(2+)</name>
        <dbReference type="ChEBI" id="CHEBI:18420"/>
        <label>1</label>
        <note>catalytic</note>
    </ligand>
</feature>
<dbReference type="InterPro" id="IPR000760">
    <property type="entry name" value="Inositol_monophosphatase-like"/>
</dbReference>
<dbReference type="GO" id="GO:0046854">
    <property type="term" value="P:phosphatidylinositol phosphate biosynthetic process"/>
    <property type="evidence" value="ECO:0007669"/>
    <property type="project" value="InterPro"/>
</dbReference>
<feature type="binding site" evidence="4">
    <location>
        <position position="73"/>
    </location>
    <ligand>
        <name>Mg(2+)</name>
        <dbReference type="ChEBI" id="CHEBI:18420"/>
        <label>1</label>
        <note>catalytic</note>
    </ligand>
</feature>
<comment type="similarity">
    <text evidence="1">Belongs to the inositol monophosphatase superfamily.</text>
</comment>
<dbReference type="PRINTS" id="PR00377">
    <property type="entry name" value="IMPHPHTASES"/>
</dbReference>
<sequence>MPVPETNYATDLALLTDAAYRAGEIALRHFRNAPQVWHKPGDAGPVTEADLEVDTMLREYLTAARPDYGWLSEETEDDTARLATKRVFIVDPIDGTRSFIEGQETWSHSLAIAEEGKVIAAAVFLPVRDRLYGATLGSGATKDGTLMETSQRQGLTDAHVLATRPNMEAQHWRSLPRITRHHRPSLAYRMCLVAEGRYDAMLTLRDAWEWDIAAGTLIAAEAGATVTDQRGAPIRFNAPDPASDGVIAANPTLHSAIRGALR</sequence>
<feature type="binding site" evidence="4">
    <location>
        <position position="93"/>
    </location>
    <ligand>
        <name>Mg(2+)</name>
        <dbReference type="ChEBI" id="CHEBI:18420"/>
        <label>2</label>
    </ligand>
</feature>
<reference evidence="5 6" key="1">
    <citation type="submission" date="2018-03" db="EMBL/GenBank/DDBJ databases">
        <title>Genomic Encyclopedia of Archaeal and Bacterial Type Strains, Phase II (KMG-II): from individual species to whole genera.</title>
        <authorList>
            <person name="Goeker M."/>
        </authorList>
    </citation>
    <scope>NUCLEOTIDE SEQUENCE [LARGE SCALE GENOMIC DNA]</scope>
    <source>
        <strain evidence="5 6">DSM 100212</strain>
    </source>
</reference>
<organism evidence="5 6">
    <name type="scientific">Donghicola tyrosinivorans</name>
    <dbReference type="NCBI Taxonomy" id="1652492"/>
    <lineage>
        <taxon>Bacteria</taxon>
        <taxon>Pseudomonadati</taxon>
        <taxon>Pseudomonadota</taxon>
        <taxon>Alphaproteobacteria</taxon>
        <taxon>Rhodobacterales</taxon>
        <taxon>Roseobacteraceae</taxon>
        <taxon>Donghicola</taxon>
    </lineage>
</organism>
<dbReference type="PANTHER" id="PTHR20854:SF4">
    <property type="entry name" value="INOSITOL-1-MONOPHOSPHATASE-RELATED"/>
    <property type="match status" value="1"/>
</dbReference>
<dbReference type="Gene3D" id="3.30.540.10">
    <property type="entry name" value="Fructose-1,6-Bisphosphatase, subunit A, domain 1"/>
    <property type="match status" value="1"/>
</dbReference>
<dbReference type="CDD" id="cd01638">
    <property type="entry name" value="CysQ"/>
    <property type="match status" value="1"/>
</dbReference>
<dbReference type="InterPro" id="IPR020550">
    <property type="entry name" value="Inositol_monophosphatase_CS"/>
</dbReference>
<dbReference type="GO" id="GO:0008934">
    <property type="term" value="F:inositol monophosphate 1-phosphatase activity"/>
    <property type="evidence" value="ECO:0007669"/>
    <property type="project" value="TreeGrafter"/>
</dbReference>
<dbReference type="GO" id="GO:0046872">
    <property type="term" value="F:metal ion binding"/>
    <property type="evidence" value="ECO:0007669"/>
    <property type="project" value="UniProtKB-KW"/>
</dbReference>
<name>A0A2T0X4N1_9RHOB</name>
<comment type="cofactor">
    <cofactor evidence="4">
        <name>Mg(2+)</name>
        <dbReference type="ChEBI" id="CHEBI:18420"/>
    </cofactor>
</comment>
<dbReference type="PROSITE" id="PS00630">
    <property type="entry name" value="IMP_2"/>
    <property type="match status" value="1"/>
</dbReference>
<protein>
    <submittedName>
        <fullName evidence="5">Myo-inositol-1(Or 4)-monophosphatase</fullName>
    </submittedName>
</protein>
<evidence type="ECO:0000313" key="6">
    <source>
        <dbReference type="Proteomes" id="UP000238392"/>
    </source>
</evidence>
<dbReference type="EMBL" id="PVTQ01000001">
    <property type="protein sequence ID" value="PRY93901.1"/>
    <property type="molecule type" value="Genomic_DNA"/>
</dbReference>
<dbReference type="Pfam" id="PF00459">
    <property type="entry name" value="Inositol_P"/>
    <property type="match status" value="1"/>
</dbReference>
<dbReference type="GO" id="GO:0007165">
    <property type="term" value="P:signal transduction"/>
    <property type="evidence" value="ECO:0007669"/>
    <property type="project" value="TreeGrafter"/>
</dbReference>
<dbReference type="Proteomes" id="UP000238392">
    <property type="component" value="Unassembled WGS sequence"/>
</dbReference>
<evidence type="ECO:0000256" key="3">
    <source>
        <dbReference type="ARBA" id="ARBA00022842"/>
    </source>
</evidence>
<dbReference type="GO" id="GO:0006020">
    <property type="term" value="P:inositol metabolic process"/>
    <property type="evidence" value="ECO:0007669"/>
    <property type="project" value="TreeGrafter"/>
</dbReference>
<feature type="binding site" evidence="4">
    <location>
        <position position="211"/>
    </location>
    <ligand>
        <name>Mg(2+)</name>
        <dbReference type="ChEBI" id="CHEBI:18420"/>
        <label>1</label>
        <note>catalytic</note>
    </ligand>
</feature>
<keyword evidence="6" id="KW-1185">Reference proteome</keyword>
<evidence type="ECO:0000256" key="4">
    <source>
        <dbReference type="PIRSR" id="PIRSR600760-2"/>
    </source>
</evidence>
<evidence type="ECO:0000256" key="1">
    <source>
        <dbReference type="ARBA" id="ARBA00009759"/>
    </source>
</evidence>
<feature type="binding site" evidence="4">
    <location>
        <position position="94"/>
    </location>
    <ligand>
        <name>Mg(2+)</name>
        <dbReference type="ChEBI" id="CHEBI:18420"/>
        <label>1</label>
        <note>catalytic</note>
    </ligand>
</feature>
<dbReference type="PANTHER" id="PTHR20854">
    <property type="entry name" value="INOSITOL MONOPHOSPHATASE"/>
    <property type="match status" value="1"/>
</dbReference>
<dbReference type="AlphaFoldDB" id="A0A2T0X4N1"/>
<evidence type="ECO:0000313" key="5">
    <source>
        <dbReference type="EMBL" id="PRY93901.1"/>
    </source>
</evidence>